<evidence type="ECO:0000313" key="11">
    <source>
        <dbReference type="RefSeq" id="XP_017780799.1"/>
    </source>
</evidence>
<keyword evidence="5 11" id="KW-0378">Hydrolase</keyword>
<keyword evidence="9" id="KW-1133">Transmembrane helix</keyword>
<keyword evidence="9" id="KW-0472">Membrane</keyword>
<proteinExistence type="inferred from homology"/>
<dbReference type="PANTHER" id="PTHR13390">
    <property type="entry name" value="LIPASE"/>
    <property type="match status" value="1"/>
</dbReference>
<evidence type="ECO:0000256" key="5">
    <source>
        <dbReference type="ARBA" id="ARBA00022801"/>
    </source>
</evidence>
<evidence type="ECO:0000256" key="9">
    <source>
        <dbReference type="SAM" id="Phobius"/>
    </source>
</evidence>
<name>A0ABM1N1U9_NICVS</name>
<dbReference type="RefSeq" id="XP_017780799.1">
    <property type="nucleotide sequence ID" value="XM_017925310.1"/>
</dbReference>
<evidence type="ECO:0000256" key="8">
    <source>
        <dbReference type="ARBA" id="ARBA00049527"/>
    </source>
</evidence>
<keyword evidence="9" id="KW-0812">Transmembrane</keyword>
<evidence type="ECO:0000256" key="3">
    <source>
        <dbReference type="ARBA" id="ARBA00019242"/>
    </source>
</evidence>
<evidence type="ECO:0000256" key="2">
    <source>
        <dbReference type="ARBA" id="ARBA00008300"/>
    </source>
</evidence>
<dbReference type="InterPro" id="IPR029058">
    <property type="entry name" value="AB_hydrolase_fold"/>
</dbReference>
<evidence type="ECO:0000256" key="7">
    <source>
        <dbReference type="ARBA" id="ARBA00039150"/>
    </source>
</evidence>
<dbReference type="EC" id="3.1.1.13" evidence="7"/>
<dbReference type="GeneID" id="108565723"/>
<sequence>MHTAFVTINKVPTKVTTWGKWVEESFDSEKEKDLIICIPGNPGFTQFYYRFLETLHQQLGWPIWIVSHAGHERPENENLYNIPNIKENKDLYNLSGQIKHKMEFFEKMVPGDVRLHLIGHSVGTYIITELMKNPSISSRVVKNYMLFPTLEDIALTPNGRFYTSIVHHIVPIILFLTCIFQMLPIFLQHFLVGIYTWVVGAEDFQIPNICNLIHPRVLHKIFFMASDEMVTLKERNTDVIKQHIKKYKFYFGGNDNWAPVSYCKKLQDDIPDVDAEVCKMRFPHAFVLTSSIPAAVMVAQWMRQKN</sequence>
<organism evidence="10 11">
    <name type="scientific">Nicrophorus vespilloides</name>
    <name type="common">Boreal carrion beetle</name>
    <dbReference type="NCBI Taxonomy" id="110193"/>
    <lineage>
        <taxon>Eukaryota</taxon>
        <taxon>Metazoa</taxon>
        <taxon>Ecdysozoa</taxon>
        <taxon>Arthropoda</taxon>
        <taxon>Hexapoda</taxon>
        <taxon>Insecta</taxon>
        <taxon>Pterygota</taxon>
        <taxon>Neoptera</taxon>
        <taxon>Endopterygota</taxon>
        <taxon>Coleoptera</taxon>
        <taxon>Polyphaga</taxon>
        <taxon>Staphyliniformia</taxon>
        <taxon>Silphidae</taxon>
        <taxon>Nicrophorinae</taxon>
        <taxon>Nicrophorus</taxon>
    </lineage>
</organism>
<keyword evidence="4" id="KW-0551">Lipid droplet</keyword>
<dbReference type="PANTHER" id="PTHR13390:SF0">
    <property type="entry name" value="LIPID DROPLET-ASSOCIATED HYDROLASE"/>
    <property type="match status" value="1"/>
</dbReference>
<keyword evidence="10" id="KW-1185">Reference proteome</keyword>
<comment type="subcellular location">
    <subcellularLocation>
        <location evidence="1">Lipid droplet</location>
    </subcellularLocation>
</comment>
<dbReference type="Gene3D" id="3.40.50.1820">
    <property type="entry name" value="alpha/beta hydrolase"/>
    <property type="match status" value="1"/>
</dbReference>
<feature type="transmembrane region" description="Helical" evidence="9">
    <location>
        <begin position="165"/>
        <end position="187"/>
    </location>
</feature>
<reference evidence="11" key="1">
    <citation type="submission" date="2025-08" db="UniProtKB">
        <authorList>
            <consortium name="RefSeq"/>
        </authorList>
    </citation>
    <scope>IDENTIFICATION</scope>
    <source>
        <tissue evidence="11">Whole Larva</tissue>
    </source>
</reference>
<evidence type="ECO:0000256" key="4">
    <source>
        <dbReference type="ARBA" id="ARBA00022677"/>
    </source>
</evidence>
<evidence type="ECO:0000313" key="10">
    <source>
        <dbReference type="Proteomes" id="UP000695000"/>
    </source>
</evidence>
<evidence type="ECO:0000256" key="6">
    <source>
        <dbReference type="ARBA" id="ARBA00031924"/>
    </source>
</evidence>
<evidence type="ECO:0000256" key="1">
    <source>
        <dbReference type="ARBA" id="ARBA00004502"/>
    </source>
</evidence>
<dbReference type="InterPro" id="IPR019363">
    <property type="entry name" value="LDAH"/>
</dbReference>
<gene>
    <name evidence="11" type="primary">LOC108565723</name>
</gene>
<comment type="similarity">
    <text evidence="2">Belongs to the AB hydrolase superfamily. LDAH family.</text>
</comment>
<comment type="catalytic activity">
    <reaction evidence="8">
        <text>a cholesterol ester + H2O = cholesterol + a fatty acid + H(+)</text>
        <dbReference type="Rhea" id="RHEA:36403"/>
        <dbReference type="ChEBI" id="CHEBI:15377"/>
        <dbReference type="ChEBI" id="CHEBI:15378"/>
        <dbReference type="ChEBI" id="CHEBI:16113"/>
        <dbReference type="ChEBI" id="CHEBI:17002"/>
        <dbReference type="ChEBI" id="CHEBI:28868"/>
        <dbReference type="EC" id="3.1.1.13"/>
    </reaction>
    <physiologicalReaction direction="left-to-right" evidence="8">
        <dbReference type="Rhea" id="RHEA:36404"/>
    </physiologicalReaction>
</comment>
<accession>A0ABM1N1U9</accession>
<protein>
    <recommendedName>
        <fullName evidence="3">Lipid droplet-associated hydrolase</fullName>
        <ecNumber evidence="7">3.1.1.13</ecNumber>
    </recommendedName>
    <alternativeName>
        <fullName evidence="6">Lipid droplet-associated serine hydrolase</fullName>
    </alternativeName>
</protein>
<dbReference type="GO" id="GO:0016787">
    <property type="term" value="F:hydrolase activity"/>
    <property type="evidence" value="ECO:0007669"/>
    <property type="project" value="UniProtKB-KW"/>
</dbReference>
<dbReference type="SUPFAM" id="SSF53474">
    <property type="entry name" value="alpha/beta-Hydrolases"/>
    <property type="match status" value="1"/>
</dbReference>
<dbReference type="Proteomes" id="UP000695000">
    <property type="component" value="Unplaced"/>
</dbReference>
<dbReference type="Pfam" id="PF10230">
    <property type="entry name" value="LIDHydrolase"/>
    <property type="match status" value="1"/>
</dbReference>